<dbReference type="InterPro" id="IPR015422">
    <property type="entry name" value="PyrdxlP-dep_Trfase_small"/>
</dbReference>
<evidence type="ECO:0000313" key="8">
    <source>
        <dbReference type="Proteomes" id="UP001597181"/>
    </source>
</evidence>
<keyword evidence="8" id="KW-1185">Reference proteome</keyword>
<dbReference type="InterPro" id="IPR036390">
    <property type="entry name" value="WH_DNA-bd_sf"/>
</dbReference>
<dbReference type="PANTHER" id="PTHR46577">
    <property type="entry name" value="HTH-TYPE TRANSCRIPTIONAL REGULATORY PROTEIN GABR"/>
    <property type="match status" value="1"/>
</dbReference>
<dbReference type="SUPFAM" id="SSF46785">
    <property type="entry name" value="Winged helix' DNA-binding domain"/>
    <property type="match status" value="1"/>
</dbReference>
<gene>
    <name evidence="7" type="ORF">ACFQ3U_09460</name>
</gene>
<proteinExistence type="inferred from homology"/>
<dbReference type="InterPro" id="IPR051446">
    <property type="entry name" value="HTH_trans_reg/aminotransferase"/>
</dbReference>
<dbReference type="Pfam" id="PF00155">
    <property type="entry name" value="Aminotran_1_2"/>
    <property type="match status" value="1"/>
</dbReference>
<keyword evidence="7" id="KW-0032">Aminotransferase</keyword>
<keyword evidence="2" id="KW-0663">Pyridoxal phosphate</keyword>
<dbReference type="SUPFAM" id="SSF53383">
    <property type="entry name" value="PLP-dependent transferases"/>
    <property type="match status" value="1"/>
</dbReference>
<dbReference type="InterPro" id="IPR036388">
    <property type="entry name" value="WH-like_DNA-bd_sf"/>
</dbReference>
<evidence type="ECO:0000256" key="3">
    <source>
        <dbReference type="ARBA" id="ARBA00023015"/>
    </source>
</evidence>
<dbReference type="Gene3D" id="3.90.1150.10">
    <property type="entry name" value="Aspartate Aminotransferase, domain 1"/>
    <property type="match status" value="1"/>
</dbReference>
<comment type="caution">
    <text evidence="7">The sequence shown here is derived from an EMBL/GenBank/DDBJ whole genome shotgun (WGS) entry which is preliminary data.</text>
</comment>
<sequence length="464" mass="50619">MLIAELQERLAGDGERYKILTTTVHELVQNGRLRPGERLPAERELAREVGVSRTTVVRAYAALEALGSLERRVGSGSYVTRRDESDAPRMADLMTGPIEVVPPRARGLINLSISTPPIPLELPAAIHSVVAEVFARARFATQHIEGDPELRQWVADWYTGRGLDTDPGQILITAGAQQALAMSTKVVRPSVSSFVVEAPTYLGFLDLARMRSSRVLSVPALFDEEHIRQAHAVLAAEDSPLLYAMTACHTVTGHAMPEHDKELLASLLHRTGGMVIDDDTLADELLDGPPGAPLAAFLDERQIITIGSTSKSLWDGLRVGWIRAPKHLARDLARMKSAYDLGTPVLSQLVALELLRGSVATAEKRRRDSRRGLTTATAFIADRMPNWRWFTPAGGRSLWVQLPPGSDGSRLAADALAHGVAIASGETFTNNDTHRDHIRVGFVQPPGELREGLSRLATAWAARR</sequence>
<dbReference type="CDD" id="cd00609">
    <property type="entry name" value="AAT_like"/>
    <property type="match status" value="1"/>
</dbReference>
<dbReference type="CDD" id="cd07377">
    <property type="entry name" value="WHTH_GntR"/>
    <property type="match status" value="1"/>
</dbReference>
<dbReference type="Gene3D" id="1.10.10.10">
    <property type="entry name" value="Winged helix-like DNA-binding domain superfamily/Winged helix DNA-binding domain"/>
    <property type="match status" value="1"/>
</dbReference>
<keyword evidence="5" id="KW-0804">Transcription</keyword>
<dbReference type="InterPro" id="IPR015421">
    <property type="entry name" value="PyrdxlP-dep_Trfase_major"/>
</dbReference>
<dbReference type="SMART" id="SM00345">
    <property type="entry name" value="HTH_GNTR"/>
    <property type="match status" value="1"/>
</dbReference>
<comment type="similarity">
    <text evidence="1">In the C-terminal section; belongs to the class-I pyridoxal-phosphate-dependent aminotransferase family.</text>
</comment>
<keyword evidence="3" id="KW-0805">Transcription regulation</keyword>
<dbReference type="Pfam" id="PF00392">
    <property type="entry name" value="GntR"/>
    <property type="match status" value="1"/>
</dbReference>
<evidence type="ECO:0000256" key="5">
    <source>
        <dbReference type="ARBA" id="ARBA00023163"/>
    </source>
</evidence>
<organism evidence="7 8">
    <name type="scientific">Leucobacter albus</name>
    <dbReference type="NCBI Taxonomy" id="272210"/>
    <lineage>
        <taxon>Bacteria</taxon>
        <taxon>Bacillati</taxon>
        <taxon>Actinomycetota</taxon>
        <taxon>Actinomycetes</taxon>
        <taxon>Micrococcales</taxon>
        <taxon>Microbacteriaceae</taxon>
        <taxon>Leucobacter</taxon>
    </lineage>
</organism>
<dbReference type="EMBL" id="JBHTLY010000003">
    <property type="protein sequence ID" value="MFD1202118.1"/>
    <property type="molecule type" value="Genomic_DNA"/>
</dbReference>
<protein>
    <submittedName>
        <fullName evidence="7">PLP-dependent aminotransferase family protein</fullName>
    </submittedName>
</protein>
<dbReference type="PANTHER" id="PTHR46577:SF1">
    <property type="entry name" value="HTH-TYPE TRANSCRIPTIONAL REGULATORY PROTEIN GABR"/>
    <property type="match status" value="1"/>
</dbReference>
<evidence type="ECO:0000313" key="7">
    <source>
        <dbReference type="EMBL" id="MFD1202118.1"/>
    </source>
</evidence>
<evidence type="ECO:0000259" key="6">
    <source>
        <dbReference type="PROSITE" id="PS50949"/>
    </source>
</evidence>
<dbReference type="PRINTS" id="PR00035">
    <property type="entry name" value="HTHGNTR"/>
</dbReference>
<evidence type="ECO:0000256" key="4">
    <source>
        <dbReference type="ARBA" id="ARBA00023125"/>
    </source>
</evidence>
<accession>A0ABW3TQ06</accession>
<dbReference type="InterPro" id="IPR015424">
    <property type="entry name" value="PyrdxlP-dep_Trfase"/>
</dbReference>
<dbReference type="Proteomes" id="UP001597181">
    <property type="component" value="Unassembled WGS sequence"/>
</dbReference>
<dbReference type="InterPro" id="IPR004839">
    <property type="entry name" value="Aminotransferase_I/II_large"/>
</dbReference>
<dbReference type="GO" id="GO:0008483">
    <property type="term" value="F:transaminase activity"/>
    <property type="evidence" value="ECO:0007669"/>
    <property type="project" value="UniProtKB-KW"/>
</dbReference>
<dbReference type="RefSeq" id="WP_343961610.1">
    <property type="nucleotide sequence ID" value="NZ_BAAAKZ010000013.1"/>
</dbReference>
<evidence type="ECO:0000256" key="1">
    <source>
        <dbReference type="ARBA" id="ARBA00005384"/>
    </source>
</evidence>
<feature type="domain" description="HTH gntR-type" evidence="6">
    <location>
        <begin position="14"/>
        <end position="82"/>
    </location>
</feature>
<dbReference type="InterPro" id="IPR000524">
    <property type="entry name" value="Tscrpt_reg_HTH_GntR"/>
</dbReference>
<reference evidence="8" key="1">
    <citation type="journal article" date="2019" name="Int. J. Syst. Evol. Microbiol.">
        <title>The Global Catalogue of Microorganisms (GCM) 10K type strain sequencing project: providing services to taxonomists for standard genome sequencing and annotation.</title>
        <authorList>
            <consortium name="The Broad Institute Genomics Platform"/>
            <consortium name="The Broad Institute Genome Sequencing Center for Infectious Disease"/>
            <person name="Wu L."/>
            <person name="Ma J."/>
        </authorList>
    </citation>
    <scope>NUCLEOTIDE SEQUENCE [LARGE SCALE GENOMIC DNA]</scope>
    <source>
        <strain evidence="8">CCUG 50213</strain>
    </source>
</reference>
<evidence type="ECO:0000256" key="2">
    <source>
        <dbReference type="ARBA" id="ARBA00022898"/>
    </source>
</evidence>
<name>A0ABW3TQ06_9MICO</name>
<dbReference type="Gene3D" id="3.40.640.10">
    <property type="entry name" value="Type I PLP-dependent aspartate aminotransferase-like (Major domain)"/>
    <property type="match status" value="1"/>
</dbReference>
<dbReference type="PROSITE" id="PS50949">
    <property type="entry name" value="HTH_GNTR"/>
    <property type="match status" value="1"/>
</dbReference>
<keyword evidence="7" id="KW-0808">Transferase</keyword>
<keyword evidence="4" id="KW-0238">DNA-binding</keyword>